<proteinExistence type="predicted"/>
<accession>A0ABT1EK42</accession>
<evidence type="ECO:0000256" key="1">
    <source>
        <dbReference type="SAM" id="SignalP"/>
    </source>
</evidence>
<dbReference type="Proteomes" id="UP001523565">
    <property type="component" value="Unassembled WGS sequence"/>
</dbReference>
<keyword evidence="3" id="KW-1185">Reference proteome</keyword>
<gene>
    <name evidence="2" type="ORF">NK118_12440</name>
</gene>
<feature type="chain" id="PRO_5045091586" description="Lipocalin-like domain-containing protein" evidence="1">
    <location>
        <begin position="23"/>
        <end position="133"/>
    </location>
</feature>
<keyword evidence="1" id="KW-0732">Signal</keyword>
<organism evidence="2 3">
    <name type="scientific">Ohessyouella blattaphilus</name>
    <dbReference type="NCBI Taxonomy" id="2949333"/>
    <lineage>
        <taxon>Bacteria</taxon>
        <taxon>Bacillati</taxon>
        <taxon>Bacillota</taxon>
        <taxon>Clostridia</taxon>
        <taxon>Lachnospirales</taxon>
        <taxon>Lachnospiraceae</taxon>
        <taxon>Ohessyouella</taxon>
    </lineage>
</organism>
<name>A0ABT1EK42_9FIRM</name>
<dbReference type="EMBL" id="JAMZFV010000022">
    <property type="protein sequence ID" value="MCP1111058.1"/>
    <property type="molecule type" value="Genomic_DNA"/>
</dbReference>
<reference evidence="2 3" key="1">
    <citation type="journal article" date="2022" name="Genome Biol. Evol.">
        <title>Host diet, physiology and behaviors set the stage for Lachnospiraceae cladogenesis.</title>
        <authorList>
            <person name="Vera-Ponce De Leon A."/>
            <person name="Schneider M."/>
            <person name="Jahnes B.C."/>
            <person name="Sadowski V."/>
            <person name="Camuy-Velez L.A."/>
            <person name="Duan J."/>
            <person name="Sabree Z.L."/>
        </authorList>
    </citation>
    <scope>NUCLEOTIDE SEQUENCE [LARGE SCALE GENOMIC DNA]</scope>
    <source>
        <strain evidence="2 3">PAL227</strain>
    </source>
</reference>
<dbReference type="PROSITE" id="PS51257">
    <property type="entry name" value="PROKAR_LIPOPROTEIN"/>
    <property type="match status" value="1"/>
</dbReference>
<evidence type="ECO:0008006" key="4">
    <source>
        <dbReference type="Google" id="ProtNLM"/>
    </source>
</evidence>
<comment type="caution">
    <text evidence="2">The sequence shown here is derived from an EMBL/GenBank/DDBJ whole genome shotgun (WGS) entry which is preliminary data.</text>
</comment>
<evidence type="ECO:0000313" key="3">
    <source>
        <dbReference type="Proteomes" id="UP001523565"/>
    </source>
</evidence>
<protein>
    <recommendedName>
        <fullName evidence="4">Lipocalin-like domain-containing protein</fullName>
    </recommendedName>
</protein>
<feature type="signal peptide" evidence="1">
    <location>
        <begin position="1"/>
        <end position="22"/>
    </location>
</feature>
<sequence>MKRNIRILVCGLLLSMMLFGCAKETNNSSVNLMMGKYELESQETVLPSLILHDDGTYTTFSPSFSATAQEESGEYFINNSKLLLISADNDERLVFDRERTAIVFNEDESQTNVLFDQESTLKSGSKLRYVGDK</sequence>
<dbReference type="RefSeq" id="WP_262069936.1">
    <property type="nucleotide sequence ID" value="NZ_JAMXOC010000022.1"/>
</dbReference>
<evidence type="ECO:0000313" key="2">
    <source>
        <dbReference type="EMBL" id="MCP1111058.1"/>
    </source>
</evidence>